<dbReference type="AlphaFoldDB" id="A0A8S3CIY1"/>
<evidence type="ECO:0000313" key="3">
    <source>
        <dbReference type="Proteomes" id="UP000681720"/>
    </source>
</evidence>
<comment type="caution">
    <text evidence="2">The sequence shown here is derived from an EMBL/GenBank/DDBJ whole genome shotgun (WGS) entry which is preliminary data.</text>
</comment>
<keyword evidence="1" id="KW-0175">Coiled coil</keyword>
<evidence type="ECO:0000313" key="2">
    <source>
        <dbReference type="EMBL" id="CAF4884244.1"/>
    </source>
</evidence>
<feature type="coiled-coil region" evidence="1">
    <location>
        <begin position="3"/>
        <end position="34"/>
    </location>
</feature>
<gene>
    <name evidence="2" type="ORF">GIL414_LOCUS51002</name>
</gene>
<organism evidence="2 3">
    <name type="scientific">Rotaria magnacalcarata</name>
    <dbReference type="NCBI Taxonomy" id="392030"/>
    <lineage>
        <taxon>Eukaryota</taxon>
        <taxon>Metazoa</taxon>
        <taxon>Spiralia</taxon>
        <taxon>Gnathifera</taxon>
        <taxon>Rotifera</taxon>
        <taxon>Eurotatoria</taxon>
        <taxon>Bdelloidea</taxon>
        <taxon>Philodinida</taxon>
        <taxon>Philodinidae</taxon>
        <taxon>Rotaria</taxon>
    </lineage>
</organism>
<dbReference type="EMBL" id="CAJOBJ010171350">
    <property type="protein sequence ID" value="CAF4884244.1"/>
    <property type="molecule type" value="Genomic_DNA"/>
</dbReference>
<evidence type="ECO:0000256" key="1">
    <source>
        <dbReference type="SAM" id="Coils"/>
    </source>
</evidence>
<name>A0A8S3CIY1_9BILA</name>
<dbReference type="Proteomes" id="UP000681720">
    <property type="component" value="Unassembled WGS sequence"/>
</dbReference>
<reference evidence="2" key="1">
    <citation type="submission" date="2021-02" db="EMBL/GenBank/DDBJ databases">
        <authorList>
            <person name="Nowell W R."/>
        </authorList>
    </citation>
    <scope>NUCLEOTIDE SEQUENCE</scope>
</reference>
<feature type="non-terminal residue" evidence="2">
    <location>
        <position position="1"/>
    </location>
</feature>
<proteinExistence type="predicted"/>
<sequence>DEAKKNLQEKEENEKQLKETLKKLEKSAIHYEKECLSIKSLYEDAEEQIRSTKVALENSYK</sequence>
<protein>
    <submittedName>
        <fullName evidence="2">Uncharacterized protein</fullName>
    </submittedName>
</protein>
<accession>A0A8S3CIY1</accession>